<dbReference type="InterPro" id="IPR020904">
    <property type="entry name" value="Sc_DH/Rdtase_CS"/>
</dbReference>
<dbReference type="PANTHER" id="PTHR42760">
    <property type="entry name" value="SHORT-CHAIN DEHYDROGENASES/REDUCTASES FAMILY MEMBER"/>
    <property type="match status" value="1"/>
</dbReference>
<comment type="similarity">
    <text evidence="1">Belongs to the short-chain dehydrogenases/reductases (SDR) family.</text>
</comment>
<keyword evidence="2" id="KW-0560">Oxidoreductase</keyword>
<proteinExistence type="inferred from homology"/>
<dbReference type="FunFam" id="3.40.50.720:FF:000084">
    <property type="entry name" value="Short-chain dehydrogenase reductase"/>
    <property type="match status" value="1"/>
</dbReference>
<keyword evidence="3" id="KW-1185">Reference proteome</keyword>
<protein>
    <submittedName>
        <fullName evidence="2">Uncharacterized oxidoreductase YgfF</fullName>
        <ecNumber evidence="2">1.-.-.-</ecNumber>
    </submittedName>
</protein>
<dbReference type="SUPFAM" id="SSF51735">
    <property type="entry name" value="NAD(P)-binding Rossmann-fold domains"/>
    <property type="match status" value="1"/>
</dbReference>
<sequence>MPAVQSAQTHDSDVLLVTGGSRGIGAAIVREAVARGYAVGFSYQSDIASAQSLVGELAAEGARLQAIQGDVANASFTSSFFDEASAQFGPVTAVVNNAGMTGRIGAFSEVPVDILRRTIDVNLLGTMFMAQEAIRRWQAASIPGRLVNISSVAATLGSPGEYVHYAATKGAVDTLTIGLGKEVAASGIRVNAVAPGTAYTDIHGAGGDPDRPKRIVARVPIGRIAQPEEIAKTVLWLLSDEASYVTATVLRVGGGV</sequence>
<dbReference type="GO" id="GO:0016616">
    <property type="term" value="F:oxidoreductase activity, acting on the CH-OH group of donors, NAD or NADP as acceptor"/>
    <property type="evidence" value="ECO:0007669"/>
    <property type="project" value="TreeGrafter"/>
</dbReference>
<dbReference type="Gene3D" id="3.40.50.720">
    <property type="entry name" value="NAD(P)-binding Rossmann-like Domain"/>
    <property type="match status" value="1"/>
</dbReference>
<evidence type="ECO:0000256" key="1">
    <source>
        <dbReference type="ARBA" id="ARBA00006484"/>
    </source>
</evidence>
<dbReference type="Pfam" id="PF13561">
    <property type="entry name" value="adh_short_C2"/>
    <property type="match status" value="1"/>
</dbReference>
<dbReference type="AlphaFoldDB" id="A0A0D6J9B4"/>
<dbReference type="InterPro" id="IPR002347">
    <property type="entry name" value="SDR_fam"/>
</dbReference>
<dbReference type="PANTHER" id="PTHR42760:SF40">
    <property type="entry name" value="3-OXOACYL-[ACYL-CARRIER-PROTEIN] REDUCTASE, CHLOROPLASTIC"/>
    <property type="match status" value="1"/>
</dbReference>
<dbReference type="Proteomes" id="UP000033187">
    <property type="component" value="Chromosome 1"/>
</dbReference>
<dbReference type="KEGG" id="fil:BN1229_v1_0007"/>
<dbReference type="CDD" id="cd05233">
    <property type="entry name" value="SDR_c"/>
    <property type="match status" value="1"/>
</dbReference>
<dbReference type="KEGG" id="fiy:BN1229_v1_0007"/>
<evidence type="ECO:0000313" key="3">
    <source>
        <dbReference type="Proteomes" id="UP000033187"/>
    </source>
</evidence>
<gene>
    <name evidence="2" type="primary">ygfF</name>
    <name evidence="2" type="ORF">YBN1229_v1_0007</name>
</gene>
<dbReference type="EMBL" id="LN829119">
    <property type="protein sequence ID" value="CPR14641.1"/>
    <property type="molecule type" value="Genomic_DNA"/>
</dbReference>
<dbReference type="PRINTS" id="PR00081">
    <property type="entry name" value="GDHRDH"/>
</dbReference>
<name>A0A0D6J9B4_9HYPH</name>
<dbReference type="PRINTS" id="PR00080">
    <property type="entry name" value="SDRFAMILY"/>
</dbReference>
<organism evidence="2 3">
    <name type="scientific">Candidatus Filomicrobium marinum</name>
    <dbReference type="NCBI Taxonomy" id="1608628"/>
    <lineage>
        <taxon>Bacteria</taxon>
        <taxon>Pseudomonadati</taxon>
        <taxon>Pseudomonadota</taxon>
        <taxon>Alphaproteobacteria</taxon>
        <taxon>Hyphomicrobiales</taxon>
        <taxon>Hyphomicrobiaceae</taxon>
        <taxon>Filomicrobium</taxon>
    </lineage>
</organism>
<dbReference type="EC" id="1.-.-.-" evidence="2"/>
<reference evidence="3" key="1">
    <citation type="submission" date="2015-02" db="EMBL/GenBank/DDBJ databases">
        <authorList>
            <person name="Chooi Y.-H."/>
        </authorList>
    </citation>
    <scope>NUCLEOTIDE SEQUENCE [LARGE SCALE GENOMIC DNA]</scope>
    <source>
        <strain evidence="3">strain Y</strain>
    </source>
</reference>
<dbReference type="PROSITE" id="PS00061">
    <property type="entry name" value="ADH_SHORT"/>
    <property type="match status" value="1"/>
</dbReference>
<evidence type="ECO:0000313" key="2">
    <source>
        <dbReference type="EMBL" id="CPR14641.1"/>
    </source>
</evidence>
<dbReference type="InterPro" id="IPR036291">
    <property type="entry name" value="NAD(P)-bd_dom_sf"/>
</dbReference>
<accession>A0A0D6J9B4</accession>
<dbReference type="GO" id="GO:0030497">
    <property type="term" value="P:fatty acid elongation"/>
    <property type="evidence" value="ECO:0007669"/>
    <property type="project" value="TreeGrafter"/>
</dbReference>